<dbReference type="Gene3D" id="3.40.190.10">
    <property type="entry name" value="Periplasmic binding protein-like II"/>
    <property type="match status" value="2"/>
</dbReference>
<evidence type="ECO:0000256" key="1">
    <source>
        <dbReference type="SAM" id="Phobius"/>
    </source>
</evidence>
<proteinExistence type="predicted"/>
<keyword evidence="1" id="KW-0812">Transmembrane</keyword>
<comment type="caution">
    <text evidence="3">The sequence shown here is derived from an EMBL/GenBank/DDBJ whole genome shotgun (WGS) entry which is preliminary data.</text>
</comment>
<dbReference type="SUPFAM" id="SSF53850">
    <property type="entry name" value="Periplasmic binding protein-like II"/>
    <property type="match status" value="1"/>
</dbReference>
<keyword evidence="4" id="KW-1185">Reference proteome</keyword>
<reference evidence="3 4" key="1">
    <citation type="submission" date="2020-08" db="EMBL/GenBank/DDBJ databases">
        <title>Functional genomics of gut bacteria from endangered species of beetles.</title>
        <authorList>
            <person name="Carlos-Shanley C."/>
        </authorList>
    </citation>
    <scope>NUCLEOTIDE SEQUENCE [LARGE SCALE GENOMIC DNA]</scope>
    <source>
        <strain evidence="3 4">S00245</strain>
    </source>
</reference>
<dbReference type="Pfam" id="PF09084">
    <property type="entry name" value="NMT1"/>
    <property type="match status" value="1"/>
</dbReference>
<dbReference type="EMBL" id="JACHLR010000008">
    <property type="protein sequence ID" value="MBB4858926.1"/>
    <property type="molecule type" value="Genomic_DNA"/>
</dbReference>
<accession>A0A7W7K9Z0</accession>
<sequence>MALRSIRGRDLGTIISIALVVLAFIPLLVHLFRGDAAQAAGLSLDAPIPDKVPAGTTLVVGDPLTQKVLERNGWLKELPFKVQFAQITGGPGVTEAFQAKALDIGSAANIPPIHGVWVGIPVKIVAWRFRTEPWRYPLYTIGTAPGSSIHDVADLRGKRIAYSPGQAQGFVVLSTLAKAGIRQEEVTLVDLPAATDTYIGALAARQIDAAPIGAGLQARRYLSKYGADGAKVIGHGSFRDDPSVLYVRTETLRDPAKAAAIQAYVKLWALAQVWIDTHPKEWAELYYVQDQGLSRADADLIIRESGRSDIPRDWTQAITVEQQTIDFMAREMDKTPFPAADIFDRRFERVAADAIGRS</sequence>
<dbReference type="PANTHER" id="PTHR30024:SF42">
    <property type="entry name" value="ALIPHATIC SULFONATES-BINDING PROTEIN-RELATED"/>
    <property type="match status" value="1"/>
</dbReference>
<feature type="domain" description="SsuA/THI5-like" evidence="2">
    <location>
        <begin position="71"/>
        <end position="212"/>
    </location>
</feature>
<dbReference type="AlphaFoldDB" id="A0A7W7K9Z0"/>
<dbReference type="InterPro" id="IPR015168">
    <property type="entry name" value="SsuA/THI5"/>
</dbReference>
<dbReference type="RefSeq" id="WP_184245051.1">
    <property type="nucleotide sequence ID" value="NZ_JACHLR010000008.1"/>
</dbReference>
<protein>
    <submittedName>
        <fullName evidence="3">Sulfonate transport system substrate-binding protein</fullName>
    </submittedName>
</protein>
<dbReference type="Proteomes" id="UP000555448">
    <property type="component" value="Unassembled WGS sequence"/>
</dbReference>
<organism evidence="3 4">
    <name type="scientific">Novosphingobium chloroacetimidivorans</name>
    <dbReference type="NCBI Taxonomy" id="1428314"/>
    <lineage>
        <taxon>Bacteria</taxon>
        <taxon>Pseudomonadati</taxon>
        <taxon>Pseudomonadota</taxon>
        <taxon>Alphaproteobacteria</taxon>
        <taxon>Sphingomonadales</taxon>
        <taxon>Sphingomonadaceae</taxon>
        <taxon>Novosphingobium</taxon>
    </lineage>
</organism>
<evidence type="ECO:0000313" key="4">
    <source>
        <dbReference type="Proteomes" id="UP000555448"/>
    </source>
</evidence>
<gene>
    <name evidence="3" type="ORF">HNO88_002252</name>
</gene>
<dbReference type="PANTHER" id="PTHR30024">
    <property type="entry name" value="ALIPHATIC SULFONATES-BINDING PROTEIN-RELATED"/>
    <property type="match status" value="1"/>
</dbReference>
<name>A0A7W7K9Z0_9SPHN</name>
<evidence type="ECO:0000259" key="2">
    <source>
        <dbReference type="Pfam" id="PF09084"/>
    </source>
</evidence>
<feature type="transmembrane region" description="Helical" evidence="1">
    <location>
        <begin position="12"/>
        <end position="32"/>
    </location>
</feature>
<keyword evidence="1" id="KW-1133">Transmembrane helix</keyword>
<evidence type="ECO:0000313" key="3">
    <source>
        <dbReference type="EMBL" id="MBB4858926.1"/>
    </source>
</evidence>
<keyword evidence="1" id="KW-0472">Membrane</keyword>